<proteinExistence type="predicted"/>
<gene>
    <name evidence="1" type="ordered locus">IALB_2329</name>
</gene>
<dbReference type="STRING" id="945713.IALB_2329"/>
<dbReference type="RefSeq" id="WP_014561181.1">
    <property type="nucleotide sequence ID" value="NC_017464.1"/>
</dbReference>
<keyword evidence="2" id="KW-1185">Reference proteome</keyword>
<dbReference type="KEGG" id="ial:IALB_2329"/>
<dbReference type="EMBL" id="CP003418">
    <property type="protein sequence ID" value="AFH50032.1"/>
    <property type="molecule type" value="Genomic_DNA"/>
</dbReference>
<evidence type="ECO:0000313" key="2">
    <source>
        <dbReference type="Proteomes" id="UP000007394"/>
    </source>
</evidence>
<name>I0AM25_IGNAJ</name>
<accession>I0AM25</accession>
<protein>
    <submittedName>
        <fullName evidence="1">Uncharacterized protein</fullName>
    </submittedName>
</protein>
<dbReference type="HOGENOM" id="CLU_2508253_0_0_10"/>
<dbReference type="AlphaFoldDB" id="I0AM25"/>
<reference evidence="1 2" key="1">
    <citation type="journal article" date="2012" name="Front. Microbiol.">
        <title>Complete genome of Ignavibacterium album, a metabolically versatile, flagellated, facultative anaerobe from the phylum Chlorobi.</title>
        <authorList>
            <person name="Liu Z."/>
            <person name="Frigaard N.-U."/>
            <person name="Vogl K."/>
            <person name="Iino T."/>
            <person name="Ohkuma M."/>
            <person name="Overmann J."/>
            <person name="Bryant D.A."/>
        </authorList>
    </citation>
    <scope>NUCLEOTIDE SEQUENCE [LARGE SCALE GENOMIC DNA]</scope>
    <source>
        <strain evidence="2">DSM 19864 / JCM 16511 / NBRC 101810 / Mat9-16</strain>
    </source>
</reference>
<organism evidence="1 2">
    <name type="scientific">Ignavibacterium album (strain DSM 19864 / JCM 16511 / NBRC 101810 / Mat9-16)</name>
    <dbReference type="NCBI Taxonomy" id="945713"/>
    <lineage>
        <taxon>Bacteria</taxon>
        <taxon>Pseudomonadati</taxon>
        <taxon>Ignavibacteriota</taxon>
        <taxon>Ignavibacteria</taxon>
        <taxon>Ignavibacteriales</taxon>
        <taxon>Ignavibacteriaceae</taxon>
        <taxon>Ignavibacterium</taxon>
    </lineage>
</organism>
<dbReference type="Proteomes" id="UP000007394">
    <property type="component" value="Chromosome"/>
</dbReference>
<evidence type="ECO:0000313" key="1">
    <source>
        <dbReference type="EMBL" id="AFH50032.1"/>
    </source>
</evidence>
<sequence length="85" mass="9232">MVGLDSIKAEVSIDDTLSLSFEDVSVGTEKWLLLIGQQQPIYKDKIAGSILGGGKENTTTSSSFRLRKNPTYQWVLVPDGNSSSL</sequence>